<keyword evidence="2" id="KW-0328">Glycosyltransferase</keyword>
<dbReference type="GO" id="GO:0016757">
    <property type="term" value="F:glycosyltransferase activity"/>
    <property type="evidence" value="ECO:0007669"/>
    <property type="project" value="UniProtKB-KW"/>
</dbReference>
<evidence type="ECO:0000313" key="2">
    <source>
        <dbReference type="EMBL" id="MFC0317892.1"/>
    </source>
</evidence>
<organism evidence="2 3">
    <name type="scientific">Olivibacter oleidegradans</name>
    <dbReference type="NCBI Taxonomy" id="760123"/>
    <lineage>
        <taxon>Bacteria</taxon>
        <taxon>Pseudomonadati</taxon>
        <taxon>Bacteroidota</taxon>
        <taxon>Sphingobacteriia</taxon>
        <taxon>Sphingobacteriales</taxon>
        <taxon>Sphingobacteriaceae</taxon>
        <taxon>Olivibacter</taxon>
    </lineage>
</organism>
<dbReference type="SUPFAM" id="SSF53448">
    <property type="entry name" value="Nucleotide-diphospho-sugar transferases"/>
    <property type="match status" value="1"/>
</dbReference>
<keyword evidence="3" id="KW-1185">Reference proteome</keyword>
<sequence>MTITASIVLYHNDPLEVQEAVRSCLSSPLINKVYLVDNSTEDNFRSLANNERIEYISNAENIGFGAAHNLAIQRCVTSDYHIIVNPDIAFHEGVIEHLTAFMDQHPDIGLVMPKVLYKNGQLQRLCKLLPTPFNLFGRRFAPNRRWARQLNEQYELSFFQYDQIADIPCLSGCFMFVRNNVLQTLGGFDTRFFLYLEDVDLVRRIGHIARTVFYPHVSISHGYQKESYHNSKVLRMHMKSAIQYFNKWGWLFDRERKQINQDTLKKLTGKK</sequence>
<keyword evidence="2" id="KW-0808">Transferase</keyword>
<evidence type="ECO:0000259" key="1">
    <source>
        <dbReference type="Pfam" id="PF00535"/>
    </source>
</evidence>
<dbReference type="EC" id="2.4.-.-" evidence="2"/>
<dbReference type="InterPro" id="IPR001173">
    <property type="entry name" value="Glyco_trans_2-like"/>
</dbReference>
<dbReference type="Gene3D" id="3.90.550.10">
    <property type="entry name" value="Spore Coat Polysaccharide Biosynthesis Protein SpsA, Chain A"/>
    <property type="match status" value="1"/>
</dbReference>
<proteinExistence type="predicted"/>
<reference evidence="2 3" key="1">
    <citation type="submission" date="2024-09" db="EMBL/GenBank/DDBJ databases">
        <authorList>
            <person name="Sun Q."/>
            <person name="Mori K."/>
        </authorList>
    </citation>
    <scope>NUCLEOTIDE SEQUENCE [LARGE SCALE GENOMIC DNA]</scope>
    <source>
        <strain evidence="2 3">CCM 7765</strain>
    </source>
</reference>
<dbReference type="PANTHER" id="PTHR43179:SF10">
    <property type="entry name" value="GLYCOSYL TRANSFERASE"/>
    <property type="match status" value="1"/>
</dbReference>
<dbReference type="EMBL" id="JBHLWO010000001">
    <property type="protein sequence ID" value="MFC0317892.1"/>
    <property type="molecule type" value="Genomic_DNA"/>
</dbReference>
<dbReference type="PANTHER" id="PTHR43179">
    <property type="entry name" value="RHAMNOSYLTRANSFERASE WBBL"/>
    <property type="match status" value="1"/>
</dbReference>
<name>A0ABV6HGB6_9SPHI</name>
<gene>
    <name evidence="2" type="ORF">ACFFI0_06210</name>
</gene>
<dbReference type="CDD" id="cd04186">
    <property type="entry name" value="GT_2_like_c"/>
    <property type="match status" value="1"/>
</dbReference>
<accession>A0ABV6HGB6</accession>
<dbReference type="InterPro" id="IPR029044">
    <property type="entry name" value="Nucleotide-diphossugar_trans"/>
</dbReference>
<evidence type="ECO:0000313" key="3">
    <source>
        <dbReference type="Proteomes" id="UP001589774"/>
    </source>
</evidence>
<dbReference type="RefSeq" id="WP_130854367.1">
    <property type="nucleotide sequence ID" value="NZ_JBHLWO010000001.1"/>
</dbReference>
<dbReference type="Proteomes" id="UP001589774">
    <property type="component" value="Unassembled WGS sequence"/>
</dbReference>
<protein>
    <submittedName>
        <fullName evidence="2">Glycosyltransferase family 2 protein</fullName>
        <ecNumber evidence="2">2.4.-.-</ecNumber>
    </submittedName>
</protein>
<feature type="domain" description="Glycosyltransferase 2-like" evidence="1">
    <location>
        <begin position="7"/>
        <end position="120"/>
    </location>
</feature>
<comment type="caution">
    <text evidence="2">The sequence shown here is derived from an EMBL/GenBank/DDBJ whole genome shotgun (WGS) entry which is preliminary data.</text>
</comment>
<dbReference type="Pfam" id="PF00535">
    <property type="entry name" value="Glycos_transf_2"/>
    <property type="match status" value="1"/>
</dbReference>